<evidence type="ECO:0000256" key="1">
    <source>
        <dbReference type="ARBA" id="ARBA00008056"/>
    </source>
</evidence>
<keyword evidence="8" id="KW-1185">Reference proteome</keyword>
<accession>A0ABS3J2U3</accession>
<organism evidence="7 8">
    <name type="scientific">Jiella sonneratiae</name>
    <dbReference type="NCBI Taxonomy" id="2816856"/>
    <lineage>
        <taxon>Bacteria</taxon>
        <taxon>Pseudomonadati</taxon>
        <taxon>Pseudomonadota</taxon>
        <taxon>Alphaproteobacteria</taxon>
        <taxon>Hyphomicrobiales</taxon>
        <taxon>Aurantimonadaceae</taxon>
        <taxon>Jiella</taxon>
    </lineage>
</organism>
<dbReference type="PROSITE" id="PS51471">
    <property type="entry name" value="FE2OG_OXY"/>
    <property type="match status" value="1"/>
</dbReference>
<evidence type="ECO:0000313" key="7">
    <source>
        <dbReference type="EMBL" id="MBO0903984.1"/>
    </source>
</evidence>
<dbReference type="PANTHER" id="PTHR10209:SF881">
    <property type="entry name" value="FI07970P-RELATED"/>
    <property type="match status" value="1"/>
</dbReference>
<dbReference type="InterPro" id="IPR027443">
    <property type="entry name" value="IPNS-like_sf"/>
</dbReference>
<dbReference type="InterPro" id="IPR026992">
    <property type="entry name" value="DIOX_N"/>
</dbReference>
<evidence type="ECO:0000256" key="2">
    <source>
        <dbReference type="ARBA" id="ARBA00022723"/>
    </source>
</evidence>
<comment type="similarity">
    <text evidence="1 5">Belongs to the iron/ascorbate-dependent oxidoreductase family.</text>
</comment>
<dbReference type="SUPFAM" id="SSF51197">
    <property type="entry name" value="Clavaminate synthase-like"/>
    <property type="match status" value="1"/>
</dbReference>
<keyword evidence="3 5" id="KW-0560">Oxidoreductase</keyword>
<proteinExistence type="inferred from homology"/>
<keyword evidence="4 5" id="KW-0408">Iron</keyword>
<dbReference type="Pfam" id="PF14226">
    <property type="entry name" value="DIOX_N"/>
    <property type="match status" value="1"/>
</dbReference>
<dbReference type="PANTHER" id="PTHR10209">
    <property type="entry name" value="OXIDOREDUCTASE, 2OG-FE II OXYGENASE FAMILY PROTEIN"/>
    <property type="match status" value="1"/>
</dbReference>
<dbReference type="InterPro" id="IPR044861">
    <property type="entry name" value="IPNS-like_FE2OG_OXY"/>
</dbReference>
<comment type="caution">
    <text evidence="7">The sequence shown here is derived from an EMBL/GenBank/DDBJ whole genome shotgun (WGS) entry which is preliminary data.</text>
</comment>
<name>A0ABS3J2U3_9HYPH</name>
<dbReference type="Proteomes" id="UP000664288">
    <property type="component" value="Unassembled WGS sequence"/>
</dbReference>
<evidence type="ECO:0000256" key="5">
    <source>
        <dbReference type="RuleBase" id="RU003682"/>
    </source>
</evidence>
<keyword evidence="2 5" id="KW-0479">Metal-binding</keyword>
<dbReference type="Gene3D" id="2.60.120.330">
    <property type="entry name" value="B-lactam Antibiotic, Isopenicillin N Synthase, Chain"/>
    <property type="match status" value="1"/>
</dbReference>
<dbReference type="PRINTS" id="PR00682">
    <property type="entry name" value="IPNSYNTHASE"/>
</dbReference>
<evidence type="ECO:0000313" key="8">
    <source>
        <dbReference type="Proteomes" id="UP000664288"/>
    </source>
</evidence>
<gene>
    <name evidence="7" type="ORF">J1C47_10045</name>
</gene>
<evidence type="ECO:0000256" key="3">
    <source>
        <dbReference type="ARBA" id="ARBA00023002"/>
    </source>
</evidence>
<protein>
    <submittedName>
        <fullName evidence="7">Isopenicillin N synthase family oxygenase</fullName>
    </submittedName>
</protein>
<dbReference type="RefSeq" id="WP_207350620.1">
    <property type="nucleotide sequence ID" value="NZ_JAFMPY010000008.1"/>
</dbReference>
<evidence type="ECO:0000256" key="4">
    <source>
        <dbReference type="ARBA" id="ARBA00023004"/>
    </source>
</evidence>
<feature type="domain" description="Fe2OG dioxygenase" evidence="6">
    <location>
        <begin position="177"/>
        <end position="275"/>
    </location>
</feature>
<dbReference type="EMBL" id="JAFMPY010000008">
    <property type="protein sequence ID" value="MBO0903984.1"/>
    <property type="molecule type" value="Genomic_DNA"/>
</dbReference>
<dbReference type="InterPro" id="IPR005123">
    <property type="entry name" value="Oxoglu/Fe-dep_dioxygenase_dom"/>
</dbReference>
<evidence type="ECO:0000259" key="6">
    <source>
        <dbReference type="PROSITE" id="PS51471"/>
    </source>
</evidence>
<sequence>MAQQAAFTELPVVDVSGLYSSDPANREKVAEKLGRAAGEVGFFYVTGHPVDRRRREALLSATRSFFALPEEAKMAIHIGRSGNHRGYVPEGEEVMVGGKRDRKEALDLGREVAPDHPDVVAGTPMIGPNQWPELPGFREAVEGYYDDVFDLGRHLLKGFALALGVEETFFDGFVTNPPSQLRLIHYPFDPSAEDVQGIGAHTDYECFTLLLPTAPGLEVMNGDGEWIDVPLLDDAFVVNIGDMMEVWTGGRFVATSHRVRKVKEERYSFPLFFACDYHTEVAPLPEVAGPAPSPRYTPIRAGDHLYAQTIQSFTYLRQRLERGELVLPEGSKALSSFGQSARRKPAANA</sequence>
<reference evidence="7 8" key="1">
    <citation type="submission" date="2021-03" db="EMBL/GenBank/DDBJ databases">
        <title>Whole genome sequence of Jiella sp. MQZ13P-4.</title>
        <authorList>
            <person name="Tuo L."/>
        </authorList>
    </citation>
    <scope>NUCLEOTIDE SEQUENCE [LARGE SCALE GENOMIC DNA]</scope>
    <source>
        <strain evidence="7 8">MQZ13P-4</strain>
    </source>
</reference>
<dbReference type="Pfam" id="PF03171">
    <property type="entry name" value="2OG-FeII_Oxy"/>
    <property type="match status" value="1"/>
</dbReference>